<dbReference type="Pfam" id="PF07885">
    <property type="entry name" value="Ion_trans_2"/>
    <property type="match status" value="2"/>
</dbReference>
<organism evidence="13 14">
    <name type="scientific">Mesorhabditis spiculigera</name>
    <dbReference type="NCBI Taxonomy" id="96644"/>
    <lineage>
        <taxon>Eukaryota</taxon>
        <taxon>Metazoa</taxon>
        <taxon>Ecdysozoa</taxon>
        <taxon>Nematoda</taxon>
        <taxon>Chromadorea</taxon>
        <taxon>Rhabditida</taxon>
        <taxon>Rhabditina</taxon>
        <taxon>Rhabditomorpha</taxon>
        <taxon>Rhabditoidea</taxon>
        <taxon>Rhabditidae</taxon>
        <taxon>Mesorhabditinae</taxon>
        <taxon>Mesorhabditis</taxon>
    </lineage>
</organism>
<dbReference type="EMBL" id="CATQJA010002655">
    <property type="protein sequence ID" value="CAJ0578894.1"/>
    <property type="molecule type" value="Genomic_DNA"/>
</dbReference>
<evidence type="ECO:0000313" key="14">
    <source>
        <dbReference type="Proteomes" id="UP001177023"/>
    </source>
</evidence>
<protein>
    <recommendedName>
        <fullName evidence="12">Potassium channel domain-containing protein</fullName>
    </recommendedName>
</protein>
<feature type="transmembrane region" description="Helical" evidence="11">
    <location>
        <begin position="206"/>
        <end position="227"/>
    </location>
</feature>
<dbReference type="GO" id="GO:0005886">
    <property type="term" value="C:plasma membrane"/>
    <property type="evidence" value="ECO:0007669"/>
    <property type="project" value="TreeGrafter"/>
</dbReference>
<evidence type="ECO:0000256" key="3">
    <source>
        <dbReference type="ARBA" id="ARBA00022692"/>
    </source>
</evidence>
<keyword evidence="4 11" id="KW-1133">Transmembrane helix</keyword>
<feature type="domain" description="Potassium channel" evidence="12">
    <location>
        <begin position="101"/>
        <end position="159"/>
    </location>
</feature>
<evidence type="ECO:0000256" key="9">
    <source>
        <dbReference type="SAM" id="Coils"/>
    </source>
</evidence>
<evidence type="ECO:0000256" key="7">
    <source>
        <dbReference type="ARBA" id="ARBA00023303"/>
    </source>
</evidence>
<keyword evidence="2 8" id="KW-0813">Transport</keyword>
<evidence type="ECO:0000256" key="11">
    <source>
        <dbReference type="SAM" id="Phobius"/>
    </source>
</evidence>
<evidence type="ECO:0000313" key="13">
    <source>
        <dbReference type="EMBL" id="CAJ0578894.1"/>
    </source>
</evidence>
<feature type="compositionally biased region" description="Basic and acidic residues" evidence="10">
    <location>
        <begin position="445"/>
        <end position="459"/>
    </location>
</feature>
<evidence type="ECO:0000256" key="5">
    <source>
        <dbReference type="ARBA" id="ARBA00023065"/>
    </source>
</evidence>
<keyword evidence="14" id="KW-1185">Reference proteome</keyword>
<feature type="transmembrane region" description="Helical" evidence="11">
    <location>
        <begin position="20"/>
        <end position="40"/>
    </location>
</feature>
<feature type="compositionally biased region" description="Low complexity" evidence="10">
    <location>
        <begin position="460"/>
        <end position="478"/>
    </location>
</feature>
<comment type="subcellular location">
    <subcellularLocation>
        <location evidence="1">Membrane</location>
        <topology evidence="1">Multi-pass membrane protein</topology>
    </subcellularLocation>
</comment>
<sequence length="533" mass="59849">MIAEWVRSLIGTFREGFRSLLPVFILALYTLVGAVLFMTLEAPNELNEMENLKKDREELMEKTAFKLNNIRAMTPRVAYDHTLTSLENYTRDLGVKEVEVTNHKWTFVGALFYSMTVYTTIGYGDIVPVTGAGRVLTVIYAFIGIPIGIICLLGLGSLFAKFCKVLWGGITKSSRVVSKDLEKKMEDLGPEAKVKKGEDDDDLLSFPLWFLILLTIAWILLCAAIFLPLGRDDWTYGTALYFTLISFLTIGFGDVLPEKYDYMLIVGVLMLIGLSIVSTVLQIIQQQIEALATGMQDNIDEEYTKALAEAEDEGEIPPTKPVANEDLEAQGVDDEHREAPPPDPRSLDVVLAKMPLKSRLLYNIMPEKEKKRLAKHSENRMKFKNAICQTDEAMLRAYALEKYKEDFKSVNYVVVQDFSGQETPSTTVYHGDVSAPPPRPAQPTRKMDIHLHPHNDRPSSSRGTSSQSHSEPETVVEVPVEHITDSGPQRAERIYAKTSGSEEEEEEESLEFTPKRTTTVILSGKKEPRNTDV</sequence>
<accession>A0AA36D3D8</accession>
<feature type="domain" description="Potassium channel" evidence="12">
    <location>
        <begin position="215"/>
        <end position="288"/>
    </location>
</feature>
<feature type="region of interest" description="Disordered" evidence="10">
    <location>
        <begin position="422"/>
        <end position="533"/>
    </location>
</feature>
<feature type="compositionally biased region" description="Acidic residues" evidence="10">
    <location>
        <begin position="501"/>
        <end position="510"/>
    </location>
</feature>
<dbReference type="GO" id="GO:0030322">
    <property type="term" value="P:stabilization of membrane potential"/>
    <property type="evidence" value="ECO:0007669"/>
    <property type="project" value="TreeGrafter"/>
</dbReference>
<comment type="caution">
    <text evidence="13">The sequence shown here is derived from an EMBL/GenBank/DDBJ whole genome shotgun (WGS) entry which is preliminary data.</text>
</comment>
<feature type="compositionally biased region" description="Basic and acidic residues" evidence="10">
    <location>
        <begin position="479"/>
        <end position="495"/>
    </location>
</feature>
<evidence type="ECO:0000256" key="2">
    <source>
        <dbReference type="ARBA" id="ARBA00022448"/>
    </source>
</evidence>
<name>A0AA36D3D8_9BILA</name>
<dbReference type="SUPFAM" id="SSF81324">
    <property type="entry name" value="Voltage-gated potassium channels"/>
    <property type="match status" value="2"/>
</dbReference>
<dbReference type="InterPro" id="IPR003280">
    <property type="entry name" value="2pore_dom_K_chnl"/>
</dbReference>
<dbReference type="Gene3D" id="1.10.287.70">
    <property type="match status" value="1"/>
</dbReference>
<reference evidence="13" key="1">
    <citation type="submission" date="2023-06" db="EMBL/GenBank/DDBJ databases">
        <authorList>
            <person name="Delattre M."/>
        </authorList>
    </citation>
    <scope>NUCLEOTIDE SEQUENCE</scope>
    <source>
        <strain evidence="13">AF72</strain>
    </source>
</reference>
<dbReference type="Proteomes" id="UP001177023">
    <property type="component" value="Unassembled WGS sequence"/>
</dbReference>
<dbReference type="AlphaFoldDB" id="A0AA36D3D8"/>
<keyword evidence="6 11" id="KW-0472">Membrane</keyword>
<keyword evidence="3 8" id="KW-0812">Transmembrane</keyword>
<feature type="coiled-coil region" evidence="9">
    <location>
        <begin position="42"/>
        <end position="69"/>
    </location>
</feature>
<dbReference type="GO" id="GO:0015271">
    <property type="term" value="F:outward rectifier potassium channel activity"/>
    <property type="evidence" value="ECO:0007669"/>
    <property type="project" value="TreeGrafter"/>
</dbReference>
<dbReference type="PANTHER" id="PTHR11003:SF345">
    <property type="entry name" value="TWIK FAMILY OF POTASSIUM CHANNELS PROTEIN 18"/>
    <property type="match status" value="1"/>
</dbReference>
<gene>
    <name evidence="13" type="ORF">MSPICULIGERA_LOCUS17132</name>
</gene>
<dbReference type="InterPro" id="IPR013099">
    <property type="entry name" value="K_chnl_dom"/>
</dbReference>
<feature type="transmembrane region" description="Helical" evidence="11">
    <location>
        <begin position="262"/>
        <end position="284"/>
    </location>
</feature>
<dbReference type="PANTHER" id="PTHR11003">
    <property type="entry name" value="POTASSIUM CHANNEL, SUBFAMILY K"/>
    <property type="match status" value="1"/>
</dbReference>
<dbReference type="GO" id="GO:0022841">
    <property type="term" value="F:potassium ion leak channel activity"/>
    <property type="evidence" value="ECO:0007669"/>
    <property type="project" value="TreeGrafter"/>
</dbReference>
<evidence type="ECO:0000256" key="6">
    <source>
        <dbReference type="ARBA" id="ARBA00023136"/>
    </source>
</evidence>
<feature type="transmembrane region" description="Helical" evidence="11">
    <location>
        <begin position="105"/>
        <end position="123"/>
    </location>
</feature>
<feature type="non-terminal residue" evidence="13">
    <location>
        <position position="1"/>
    </location>
</feature>
<comment type="similarity">
    <text evidence="8">Belongs to the two pore domain potassium channel (TC 1.A.1.8) family.</text>
</comment>
<proteinExistence type="inferred from homology"/>
<evidence type="ECO:0000256" key="4">
    <source>
        <dbReference type="ARBA" id="ARBA00022989"/>
    </source>
</evidence>
<evidence type="ECO:0000256" key="8">
    <source>
        <dbReference type="RuleBase" id="RU003857"/>
    </source>
</evidence>
<dbReference type="PRINTS" id="PR01333">
    <property type="entry name" value="2POREKCHANEL"/>
</dbReference>
<keyword evidence="9" id="KW-0175">Coiled coil</keyword>
<keyword evidence="5 8" id="KW-0406">Ion transport</keyword>
<feature type="transmembrane region" description="Helical" evidence="11">
    <location>
        <begin position="135"/>
        <end position="159"/>
    </location>
</feature>
<keyword evidence="7 8" id="KW-0407">Ion channel</keyword>
<evidence type="ECO:0000259" key="12">
    <source>
        <dbReference type="Pfam" id="PF07885"/>
    </source>
</evidence>
<evidence type="ECO:0000256" key="10">
    <source>
        <dbReference type="SAM" id="MobiDB-lite"/>
    </source>
</evidence>
<evidence type="ECO:0000256" key="1">
    <source>
        <dbReference type="ARBA" id="ARBA00004141"/>
    </source>
</evidence>
<feature type="transmembrane region" description="Helical" evidence="11">
    <location>
        <begin position="239"/>
        <end position="256"/>
    </location>
</feature>
<feature type="compositionally biased region" description="Basic and acidic residues" evidence="10">
    <location>
        <begin position="524"/>
        <end position="533"/>
    </location>
</feature>